<dbReference type="GO" id="GO:0022857">
    <property type="term" value="F:transmembrane transporter activity"/>
    <property type="evidence" value="ECO:0007669"/>
    <property type="project" value="InterPro"/>
</dbReference>
<evidence type="ECO:0000256" key="1">
    <source>
        <dbReference type="ARBA" id="ARBA00004651"/>
    </source>
</evidence>
<evidence type="ECO:0000256" key="4">
    <source>
        <dbReference type="ARBA" id="ARBA00022692"/>
    </source>
</evidence>
<feature type="transmembrane region" description="Helical" evidence="8">
    <location>
        <begin position="307"/>
        <end position="333"/>
    </location>
</feature>
<dbReference type="GO" id="GO:0005886">
    <property type="term" value="C:plasma membrane"/>
    <property type="evidence" value="ECO:0007669"/>
    <property type="project" value="UniProtKB-SubCell"/>
</dbReference>
<proteinExistence type="inferred from homology"/>
<dbReference type="InterPro" id="IPR036259">
    <property type="entry name" value="MFS_trans_sf"/>
</dbReference>
<name>A0A7U2MU51_ASPFN</name>
<evidence type="ECO:0000256" key="7">
    <source>
        <dbReference type="ARBA" id="ARBA00038459"/>
    </source>
</evidence>
<keyword evidence="2" id="KW-0813">Transport</keyword>
<dbReference type="EMBL" id="CP044618">
    <property type="protein sequence ID" value="QRD89949.1"/>
    <property type="molecule type" value="Genomic_DNA"/>
</dbReference>
<dbReference type="OMA" id="PEIHWAV"/>
<keyword evidence="3" id="KW-1003">Cell membrane</keyword>
<dbReference type="Gene3D" id="1.20.1250.20">
    <property type="entry name" value="MFS general substrate transporter like domains"/>
    <property type="match status" value="1"/>
</dbReference>
<dbReference type="Pfam" id="PF07690">
    <property type="entry name" value="MFS_1"/>
    <property type="match status" value="1"/>
</dbReference>
<dbReference type="Proteomes" id="UP000596276">
    <property type="component" value="Chromosome 4"/>
</dbReference>
<evidence type="ECO:0000256" key="5">
    <source>
        <dbReference type="ARBA" id="ARBA00022989"/>
    </source>
</evidence>
<sequence>MSSLPSPVTATDKPHRLEAYGTSYARSLLDQAGITQDVLEFRYRGSGTSRDPYVVVFIDNDPTNPLNFPQWKKWTITILQAFAVLAVAFASTAYTSGVSEIMQEFQVSRTVAILGVTMFVFGFAFGPLIWAPLSELYGRQIVFFVTYMALAAFNAGTAGAPNIADLIIMRALAGTFGSSPLTNAGGVIADMFRAKERGIAMAIFAMAPFLGPSIGPIIAGFLNQSAGWRWVAGLMACLTGTLWVIISLSVRETYAPVILRRRAEKLSKLTGNIYISNLDIGKPERTLGTEFKVALSRPWALLFNEPIVLFMSLYVAIIYGTLYMMFAAFPIVFQTHRGWSLGIGGLAFLGIAIGVMLGVCYSIWYARRCAKVSDRTGGNLSPEARLPPAILGSILLPIGLFWFAWTNSTSIHWVVSIIGSGFFGCGQVLVFLSTMNYLIDSYVVYAASVLAANSILRSVFGAAFPLFTTSMYNNLGIHWASSIPAFLAFACLPFPILFYRYGETIRMKCRYSAKAAHVLAGMESRTRDEE</sequence>
<dbReference type="VEuPathDB" id="FungiDB:AFLA_002323"/>
<keyword evidence="11" id="KW-1185">Reference proteome</keyword>
<dbReference type="InterPro" id="IPR011701">
    <property type="entry name" value="MFS"/>
</dbReference>
<accession>A0A7U2MU51</accession>
<feature type="transmembrane region" description="Helical" evidence="8">
    <location>
        <begin position="199"/>
        <end position="222"/>
    </location>
</feature>
<dbReference type="PANTHER" id="PTHR23502">
    <property type="entry name" value="MAJOR FACILITATOR SUPERFAMILY"/>
    <property type="match status" value="1"/>
</dbReference>
<feature type="transmembrane region" description="Helical" evidence="8">
    <location>
        <begin position="444"/>
        <end position="467"/>
    </location>
</feature>
<evidence type="ECO:0000256" key="6">
    <source>
        <dbReference type="ARBA" id="ARBA00023136"/>
    </source>
</evidence>
<dbReference type="PROSITE" id="PS50850">
    <property type="entry name" value="MFS"/>
    <property type="match status" value="1"/>
</dbReference>
<feature type="transmembrane region" description="Helical" evidence="8">
    <location>
        <begin position="339"/>
        <end position="365"/>
    </location>
</feature>
<keyword evidence="5 8" id="KW-1133">Transmembrane helix</keyword>
<comment type="subcellular location">
    <subcellularLocation>
        <location evidence="1">Cell membrane</location>
        <topology evidence="1">Multi-pass membrane protein</topology>
    </subcellularLocation>
</comment>
<evidence type="ECO:0000256" key="8">
    <source>
        <dbReference type="SAM" id="Phobius"/>
    </source>
</evidence>
<evidence type="ECO:0000259" key="9">
    <source>
        <dbReference type="PROSITE" id="PS50850"/>
    </source>
</evidence>
<evidence type="ECO:0000256" key="2">
    <source>
        <dbReference type="ARBA" id="ARBA00022448"/>
    </source>
</evidence>
<evidence type="ECO:0000313" key="11">
    <source>
        <dbReference type="Proteomes" id="UP000596276"/>
    </source>
</evidence>
<feature type="transmembrane region" description="Helical" evidence="8">
    <location>
        <begin position="141"/>
        <end position="160"/>
    </location>
</feature>
<feature type="transmembrane region" description="Helical" evidence="8">
    <location>
        <begin position="411"/>
        <end position="432"/>
    </location>
</feature>
<evidence type="ECO:0000313" key="10">
    <source>
        <dbReference type="EMBL" id="QRD89949.1"/>
    </source>
</evidence>
<keyword evidence="6 8" id="KW-0472">Membrane</keyword>
<accession>B8N694</accession>
<gene>
    <name evidence="10" type="ORF">F9C07_3743</name>
</gene>
<feature type="transmembrane region" description="Helical" evidence="8">
    <location>
        <begin position="74"/>
        <end position="95"/>
    </location>
</feature>
<comment type="similarity">
    <text evidence="7">Belongs to the major facilitator superfamily. DHA1 family. Polyamines/proton antiporter (TC 2.A.1.2.16) subfamily.</text>
</comment>
<dbReference type="PANTHER" id="PTHR23502:SF186">
    <property type="entry name" value="MAJOR FACILITATOR SUPERFAMILY (MFS) PROFILE DOMAIN-CONTAINING PROTEIN"/>
    <property type="match status" value="1"/>
</dbReference>
<dbReference type="FunFam" id="1.20.1250.20:FF:000266">
    <property type="entry name" value="MFS multidrug transporter, putative"/>
    <property type="match status" value="1"/>
</dbReference>
<dbReference type="VEuPathDB" id="FungiDB:F9C07_3743"/>
<feature type="transmembrane region" description="Helical" evidence="8">
    <location>
        <begin position="228"/>
        <end position="250"/>
    </location>
</feature>
<dbReference type="AlphaFoldDB" id="A0A7U2MU51"/>
<evidence type="ECO:0000256" key="3">
    <source>
        <dbReference type="ARBA" id="ARBA00022475"/>
    </source>
</evidence>
<keyword evidence="4 8" id="KW-0812">Transmembrane</keyword>
<protein>
    <submittedName>
        <fullName evidence="10">Major facilitator superfamily domain-containing protein</fullName>
    </submittedName>
</protein>
<dbReference type="CDD" id="cd17323">
    <property type="entry name" value="MFS_Tpo1_MDR_like"/>
    <property type="match status" value="1"/>
</dbReference>
<feature type="transmembrane region" description="Helical" evidence="8">
    <location>
        <begin position="479"/>
        <end position="501"/>
    </location>
</feature>
<reference evidence="11" key="1">
    <citation type="journal article" date="2021" name="G3 (Bethesda)">
        <title>Chromosome assembled and annotated genome sequence of Aspergillus flavus NRRL 3357.</title>
        <authorList>
            <person name="Skerker J.M."/>
            <person name="Pianalto K.M."/>
            <person name="Mondo S.J."/>
            <person name="Yang K."/>
            <person name="Arkin A.P."/>
            <person name="Keller N.P."/>
            <person name="Grigoriev I.V."/>
            <person name="Louise Glass N.L."/>
        </authorList>
    </citation>
    <scope>NUCLEOTIDE SEQUENCE [LARGE SCALE GENOMIC DNA]</scope>
    <source>
        <strain evidence="11">ATCC 200026 / FGSC A1120 / IAM 13836 / NRRL 3357 / JCM 12722 / SRRC 167</strain>
    </source>
</reference>
<feature type="transmembrane region" description="Helical" evidence="8">
    <location>
        <begin position="107"/>
        <end position="129"/>
    </location>
</feature>
<feature type="domain" description="Major facilitator superfamily (MFS) profile" evidence="9">
    <location>
        <begin position="76"/>
        <end position="508"/>
    </location>
</feature>
<organism evidence="10 11">
    <name type="scientific">Aspergillus flavus (strain ATCC 200026 / FGSC A1120 / IAM 13836 / NRRL 3357 / JCM 12722 / SRRC 167)</name>
    <dbReference type="NCBI Taxonomy" id="332952"/>
    <lineage>
        <taxon>Eukaryota</taxon>
        <taxon>Fungi</taxon>
        <taxon>Dikarya</taxon>
        <taxon>Ascomycota</taxon>
        <taxon>Pezizomycotina</taxon>
        <taxon>Eurotiomycetes</taxon>
        <taxon>Eurotiomycetidae</taxon>
        <taxon>Eurotiales</taxon>
        <taxon>Aspergillaceae</taxon>
        <taxon>Aspergillus</taxon>
        <taxon>Aspergillus subgen. Circumdati</taxon>
    </lineage>
</organism>
<dbReference type="InterPro" id="IPR020846">
    <property type="entry name" value="MFS_dom"/>
</dbReference>
<dbReference type="SUPFAM" id="SSF103473">
    <property type="entry name" value="MFS general substrate transporter"/>
    <property type="match status" value="1"/>
</dbReference>
<feature type="transmembrane region" description="Helical" evidence="8">
    <location>
        <begin position="386"/>
        <end position="405"/>
    </location>
</feature>